<keyword evidence="2" id="KW-1185">Reference proteome</keyword>
<evidence type="ECO:0000313" key="1">
    <source>
        <dbReference type="EMBL" id="KAJ9581528.1"/>
    </source>
</evidence>
<feature type="non-terminal residue" evidence="1">
    <location>
        <position position="1"/>
    </location>
</feature>
<name>A0AAD7ZKH3_DIPPU</name>
<reference evidence="1" key="1">
    <citation type="journal article" date="2023" name="IScience">
        <title>Live-bearing cockroach genome reveals convergent evolutionary mechanisms linked to viviparity in insects and beyond.</title>
        <authorList>
            <person name="Fouks B."/>
            <person name="Harrison M.C."/>
            <person name="Mikhailova A.A."/>
            <person name="Marchal E."/>
            <person name="English S."/>
            <person name="Carruthers M."/>
            <person name="Jennings E.C."/>
            <person name="Chiamaka E.L."/>
            <person name="Frigard R.A."/>
            <person name="Pippel M."/>
            <person name="Attardo G.M."/>
            <person name="Benoit J.B."/>
            <person name="Bornberg-Bauer E."/>
            <person name="Tobe S.S."/>
        </authorList>
    </citation>
    <scope>NUCLEOTIDE SEQUENCE</scope>
    <source>
        <strain evidence="1">Stay&amp;Tobe</strain>
    </source>
</reference>
<evidence type="ECO:0000313" key="2">
    <source>
        <dbReference type="Proteomes" id="UP001233999"/>
    </source>
</evidence>
<gene>
    <name evidence="1" type="ORF">L9F63_023292</name>
</gene>
<accession>A0AAD7ZKH3</accession>
<comment type="caution">
    <text evidence="1">The sequence shown here is derived from an EMBL/GenBank/DDBJ whole genome shotgun (WGS) entry which is preliminary data.</text>
</comment>
<proteinExistence type="predicted"/>
<feature type="non-terminal residue" evidence="1">
    <location>
        <position position="124"/>
    </location>
</feature>
<dbReference type="AlphaFoldDB" id="A0AAD7ZKH3"/>
<dbReference type="EMBL" id="JASPKZ010007900">
    <property type="protein sequence ID" value="KAJ9581528.1"/>
    <property type="molecule type" value="Genomic_DNA"/>
</dbReference>
<protein>
    <submittedName>
        <fullName evidence="1">Uncharacterized protein</fullName>
    </submittedName>
</protein>
<organism evidence="1 2">
    <name type="scientific">Diploptera punctata</name>
    <name type="common">Pacific beetle cockroach</name>
    <dbReference type="NCBI Taxonomy" id="6984"/>
    <lineage>
        <taxon>Eukaryota</taxon>
        <taxon>Metazoa</taxon>
        <taxon>Ecdysozoa</taxon>
        <taxon>Arthropoda</taxon>
        <taxon>Hexapoda</taxon>
        <taxon>Insecta</taxon>
        <taxon>Pterygota</taxon>
        <taxon>Neoptera</taxon>
        <taxon>Polyneoptera</taxon>
        <taxon>Dictyoptera</taxon>
        <taxon>Blattodea</taxon>
        <taxon>Blaberoidea</taxon>
        <taxon>Blaberidae</taxon>
        <taxon>Diplopterinae</taxon>
        <taxon>Diploptera</taxon>
    </lineage>
</organism>
<sequence>RELEGAFDEEGNSVITTGSLVLNTCLRSNQPPCFVFLFPLILQNSIHPTCPAHRNHKSLIDYCDAYCVESTITLQFTTGLPVVFIGNYFKRLKVIHNLHLDKYDLTISTKQWNKQVMALGKPSS</sequence>
<dbReference type="Proteomes" id="UP001233999">
    <property type="component" value="Unassembled WGS sequence"/>
</dbReference>
<reference evidence="1" key="2">
    <citation type="submission" date="2023-05" db="EMBL/GenBank/DDBJ databases">
        <authorList>
            <person name="Fouks B."/>
        </authorList>
    </citation>
    <scope>NUCLEOTIDE SEQUENCE</scope>
    <source>
        <strain evidence="1">Stay&amp;Tobe</strain>
        <tissue evidence="1">Testes</tissue>
    </source>
</reference>